<comment type="caution">
    <text evidence="1">The sequence shown here is derived from an EMBL/GenBank/DDBJ whole genome shotgun (WGS) entry which is preliminary data.</text>
</comment>
<dbReference type="Proteomes" id="UP001360560">
    <property type="component" value="Unassembled WGS sequence"/>
</dbReference>
<proteinExistence type="predicted"/>
<gene>
    <name evidence="1" type="ORF">DASC09_001090</name>
</gene>
<sequence>MSIKFASLQDIISSIPVNQENDYRTVVKLLVIDIESFHHDVSQYQQSLFGHSSKDDMSLQTLVQLNSVDVIIIQSVEKLMGYLTLMEMGKIPLKVDENLRVEKEEHFFDDLNPDDDMIFKKVSVKIIIWNLFNNICDFASKLYSLEGPVELSSFSCIHPSRFGVKIINELIMRILSVNELLKTEVTREFGLEISEEIQIFEDPNIAHQWKLIPVPLFNVEENHNTEMMDNTGNTRVGKGYKSVSNLYQHLISSARGERDMNKAQPAVVSQGSKDSCFFDIRQEADTWFYKENLKKGMNTKYIYLDSLINKWLSY</sequence>
<dbReference type="EMBL" id="BTFZ01000001">
    <property type="protein sequence ID" value="GMM32784.1"/>
    <property type="molecule type" value="Genomic_DNA"/>
</dbReference>
<dbReference type="AlphaFoldDB" id="A0AAV5QDJ0"/>
<dbReference type="RefSeq" id="XP_064849784.1">
    <property type="nucleotide sequence ID" value="XM_064993712.1"/>
</dbReference>
<protein>
    <submittedName>
        <fullName evidence="1">Uncharacterized protein</fullName>
    </submittedName>
</protein>
<keyword evidence="2" id="KW-1185">Reference proteome</keyword>
<accession>A0AAV5QDJ0</accession>
<evidence type="ECO:0000313" key="1">
    <source>
        <dbReference type="EMBL" id="GMM32784.1"/>
    </source>
</evidence>
<reference evidence="1 2" key="1">
    <citation type="journal article" date="2023" name="Elife">
        <title>Identification of key yeast species and microbe-microbe interactions impacting larval growth of Drosophila in the wild.</title>
        <authorList>
            <person name="Mure A."/>
            <person name="Sugiura Y."/>
            <person name="Maeda R."/>
            <person name="Honda K."/>
            <person name="Sakurai N."/>
            <person name="Takahashi Y."/>
            <person name="Watada M."/>
            <person name="Katoh T."/>
            <person name="Gotoh A."/>
            <person name="Gotoh Y."/>
            <person name="Taniguchi I."/>
            <person name="Nakamura K."/>
            <person name="Hayashi T."/>
            <person name="Katayama T."/>
            <person name="Uemura T."/>
            <person name="Hattori Y."/>
        </authorList>
    </citation>
    <scope>NUCLEOTIDE SEQUENCE [LARGE SCALE GENOMIC DNA]</scope>
    <source>
        <strain evidence="1 2">SC-9</strain>
    </source>
</reference>
<name>A0AAV5QDJ0_9ASCO</name>
<evidence type="ECO:0000313" key="2">
    <source>
        <dbReference type="Proteomes" id="UP001360560"/>
    </source>
</evidence>
<organism evidence="1 2">
    <name type="scientific">Saccharomycopsis crataegensis</name>
    <dbReference type="NCBI Taxonomy" id="43959"/>
    <lineage>
        <taxon>Eukaryota</taxon>
        <taxon>Fungi</taxon>
        <taxon>Dikarya</taxon>
        <taxon>Ascomycota</taxon>
        <taxon>Saccharomycotina</taxon>
        <taxon>Saccharomycetes</taxon>
        <taxon>Saccharomycopsidaceae</taxon>
        <taxon>Saccharomycopsis</taxon>
    </lineage>
</organism>
<dbReference type="GeneID" id="90070763"/>